<dbReference type="SUPFAM" id="SSF50978">
    <property type="entry name" value="WD40 repeat-like"/>
    <property type="match status" value="2"/>
</dbReference>
<evidence type="ECO:0000256" key="1">
    <source>
        <dbReference type="ARBA" id="ARBA00022490"/>
    </source>
</evidence>
<dbReference type="OrthoDB" id="19711at2759"/>
<dbReference type="InterPro" id="IPR015943">
    <property type="entry name" value="WD40/YVTN_repeat-like_dom_sf"/>
</dbReference>
<keyword evidence="1" id="KW-0963">Cytoplasm</keyword>
<dbReference type="PROSITE" id="PS00678">
    <property type="entry name" value="WD_REPEATS_1"/>
    <property type="match status" value="4"/>
</dbReference>
<feature type="domain" description="F-box" evidence="5">
    <location>
        <begin position="16"/>
        <end position="62"/>
    </location>
</feature>
<feature type="repeat" description="WD" evidence="4">
    <location>
        <begin position="260"/>
        <end position="299"/>
    </location>
</feature>
<dbReference type="InterPro" id="IPR036047">
    <property type="entry name" value="F-box-like_dom_sf"/>
</dbReference>
<dbReference type="AlphaFoldDB" id="A0A8S4PJ75"/>
<keyword evidence="7" id="KW-1185">Reference proteome</keyword>
<dbReference type="EMBL" id="CAIIXF020000008">
    <property type="protein sequence ID" value="CAH1793128.1"/>
    <property type="molecule type" value="Genomic_DNA"/>
</dbReference>
<dbReference type="PRINTS" id="PR00320">
    <property type="entry name" value="GPROTEINBRPT"/>
</dbReference>
<reference evidence="6" key="1">
    <citation type="submission" date="2022-03" db="EMBL/GenBank/DDBJ databases">
        <authorList>
            <person name="Martin C."/>
        </authorList>
    </citation>
    <scope>NUCLEOTIDE SEQUENCE</scope>
</reference>
<evidence type="ECO:0000313" key="6">
    <source>
        <dbReference type="EMBL" id="CAH1793128.1"/>
    </source>
</evidence>
<comment type="caution">
    <text evidence="6">The sequence shown here is derived from an EMBL/GenBank/DDBJ whole genome shotgun (WGS) entry which is preliminary data.</text>
</comment>
<dbReference type="InterPro" id="IPR020472">
    <property type="entry name" value="WD40_PAC1"/>
</dbReference>
<keyword evidence="2 4" id="KW-0853">WD repeat</keyword>
<name>A0A8S4PJ75_OWEFU</name>
<feature type="repeat" description="WD" evidence="4">
    <location>
        <begin position="300"/>
        <end position="339"/>
    </location>
</feature>
<dbReference type="CDD" id="cd00200">
    <property type="entry name" value="WD40"/>
    <property type="match status" value="1"/>
</dbReference>
<dbReference type="PROSITE" id="PS50181">
    <property type="entry name" value="FBOX"/>
    <property type="match status" value="1"/>
</dbReference>
<accession>A0A8S4PJ75</accession>
<dbReference type="GO" id="GO:0043130">
    <property type="term" value="F:ubiquitin binding"/>
    <property type="evidence" value="ECO:0007669"/>
    <property type="project" value="TreeGrafter"/>
</dbReference>
<dbReference type="InterPro" id="IPR019775">
    <property type="entry name" value="WD40_repeat_CS"/>
</dbReference>
<feature type="repeat" description="WD" evidence="4">
    <location>
        <begin position="218"/>
        <end position="249"/>
    </location>
</feature>
<dbReference type="GO" id="GO:0005737">
    <property type="term" value="C:cytoplasm"/>
    <property type="evidence" value="ECO:0007669"/>
    <property type="project" value="TreeGrafter"/>
</dbReference>
<feature type="repeat" description="WD" evidence="4">
    <location>
        <begin position="137"/>
        <end position="176"/>
    </location>
</feature>
<dbReference type="PANTHER" id="PTHR19849:SF0">
    <property type="entry name" value="PHOSPHOLIPASE A-2-ACTIVATING PROTEIN"/>
    <property type="match status" value="1"/>
</dbReference>
<evidence type="ECO:0000256" key="3">
    <source>
        <dbReference type="ARBA" id="ARBA00022737"/>
    </source>
</evidence>
<keyword evidence="3" id="KW-0677">Repeat</keyword>
<dbReference type="PROSITE" id="PS50082">
    <property type="entry name" value="WD_REPEATS_2"/>
    <property type="match status" value="5"/>
</dbReference>
<dbReference type="Pfam" id="PF00400">
    <property type="entry name" value="WD40"/>
    <property type="match status" value="6"/>
</dbReference>
<evidence type="ECO:0000313" key="7">
    <source>
        <dbReference type="Proteomes" id="UP000749559"/>
    </source>
</evidence>
<gene>
    <name evidence="6" type="ORF">OFUS_LOCUS18016</name>
</gene>
<dbReference type="SMART" id="SM00320">
    <property type="entry name" value="WD40"/>
    <property type="match status" value="7"/>
</dbReference>
<evidence type="ECO:0000256" key="2">
    <source>
        <dbReference type="ARBA" id="ARBA00022574"/>
    </source>
</evidence>
<dbReference type="InterPro" id="IPR036322">
    <property type="entry name" value="WD40_repeat_dom_sf"/>
</dbReference>
<dbReference type="Proteomes" id="UP000749559">
    <property type="component" value="Unassembled WGS sequence"/>
</dbReference>
<dbReference type="InterPro" id="IPR001680">
    <property type="entry name" value="WD40_rpt"/>
</dbReference>
<dbReference type="PROSITE" id="PS50294">
    <property type="entry name" value="WD_REPEATS_REGION"/>
    <property type="match status" value="3"/>
</dbReference>
<sequence length="454" mass="50655">MSEVADSTSDERISWPALIKGLPNEVFEKVLSYLSASDLGHASMVSHSWRDATNVDALWIHLCLVNNWMKFGLNTHILSEPDIPLDKAVSHHSPSFTYKVPKSISLPSPCKWKMTYMRCLHLMRNWQHGRYVVEPILRGHKEKVLALDSNDTVIVSGGADSRLRIWDIESRLCLHDIQVPNNDAINAVKIIEDTVVAGCSDGSIKVYNAYTASLVATLWSHIGSVDHIAFDGRTVTSCSADKTLKVWDLCQSIGKLKYTLHGHTDEIEFLSTHKDLAVTGSWDRLLIMWDISKGVLVCTLSGHTEVVTCCQFDNYQLVSGSADGTVRIWSTNSGKCKRTLTGHLGEVYCVVYNESVIASGSSDSTVKIWDFSGKCIHTLGEHLGVVRCLYIDDYKLISGGDAKKLMVWNYKTGELFNIIHRQPTLLHLMLVTDTKLVTASPERPGTITMLSYWK</sequence>
<dbReference type="Gene3D" id="1.20.1280.50">
    <property type="match status" value="1"/>
</dbReference>
<dbReference type="GO" id="GO:0043161">
    <property type="term" value="P:proteasome-mediated ubiquitin-dependent protein catabolic process"/>
    <property type="evidence" value="ECO:0007669"/>
    <property type="project" value="TreeGrafter"/>
</dbReference>
<dbReference type="SUPFAM" id="SSF81383">
    <property type="entry name" value="F-box domain"/>
    <property type="match status" value="1"/>
</dbReference>
<dbReference type="Gene3D" id="2.130.10.10">
    <property type="entry name" value="YVTN repeat-like/Quinoprotein amine dehydrogenase"/>
    <property type="match status" value="2"/>
</dbReference>
<evidence type="ECO:0000259" key="5">
    <source>
        <dbReference type="PROSITE" id="PS50181"/>
    </source>
</evidence>
<dbReference type="SMART" id="SM00256">
    <property type="entry name" value="FBOX"/>
    <property type="match status" value="1"/>
</dbReference>
<evidence type="ECO:0000256" key="4">
    <source>
        <dbReference type="PROSITE-ProRule" id="PRU00221"/>
    </source>
</evidence>
<dbReference type="PANTHER" id="PTHR19849">
    <property type="entry name" value="PHOSPHOLIPASE A-2-ACTIVATING PROTEIN"/>
    <property type="match status" value="1"/>
</dbReference>
<dbReference type="GO" id="GO:0010992">
    <property type="term" value="P:ubiquitin recycling"/>
    <property type="evidence" value="ECO:0007669"/>
    <property type="project" value="TreeGrafter"/>
</dbReference>
<dbReference type="GO" id="GO:0005634">
    <property type="term" value="C:nucleus"/>
    <property type="evidence" value="ECO:0007669"/>
    <property type="project" value="TreeGrafter"/>
</dbReference>
<protein>
    <recommendedName>
        <fullName evidence="5">F-box domain-containing protein</fullName>
    </recommendedName>
</protein>
<feature type="repeat" description="WD" evidence="4">
    <location>
        <begin position="340"/>
        <end position="372"/>
    </location>
</feature>
<organism evidence="6 7">
    <name type="scientific">Owenia fusiformis</name>
    <name type="common">Polychaete worm</name>
    <dbReference type="NCBI Taxonomy" id="6347"/>
    <lineage>
        <taxon>Eukaryota</taxon>
        <taxon>Metazoa</taxon>
        <taxon>Spiralia</taxon>
        <taxon>Lophotrochozoa</taxon>
        <taxon>Annelida</taxon>
        <taxon>Polychaeta</taxon>
        <taxon>Sedentaria</taxon>
        <taxon>Canalipalpata</taxon>
        <taxon>Sabellida</taxon>
        <taxon>Oweniida</taxon>
        <taxon>Oweniidae</taxon>
        <taxon>Owenia</taxon>
    </lineage>
</organism>
<dbReference type="InterPro" id="IPR001810">
    <property type="entry name" value="F-box_dom"/>
</dbReference>
<dbReference type="Pfam" id="PF12937">
    <property type="entry name" value="F-box-like"/>
    <property type="match status" value="1"/>
</dbReference>
<proteinExistence type="predicted"/>